<feature type="compositionally biased region" description="Polar residues" evidence="7">
    <location>
        <begin position="72"/>
        <end position="83"/>
    </location>
</feature>
<evidence type="ECO:0000256" key="8">
    <source>
        <dbReference type="SAM" id="Phobius"/>
    </source>
</evidence>
<feature type="transmembrane region" description="Helical" evidence="8">
    <location>
        <begin position="548"/>
        <end position="569"/>
    </location>
</feature>
<evidence type="ECO:0000256" key="5">
    <source>
        <dbReference type="ARBA" id="ARBA00023136"/>
    </source>
</evidence>
<proteinExistence type="inferred from homology"/>
<keyword evidence="3 8" id="KW-0812">Transmembrane</keyword>
<accession>A0A1G4M940</accession>
<dbReference type="EMBL" id="LT598485">
    <property type="protein sequence ID" value="SCW00389.1"/>
    <property type="molecule type" value="Genomic_DNA"/>
</dbReference>
<dbReference type="Gene3D" id="1.20.1250.20">
    <property type="entry name" value="MFS general substrate transporter like domains"/>
    <property type="match status" value="2"/>
</dbReference>
<dbReference type="GO" id="GO:0016020">
    <property type="term" value="C:membrane"/>
    <property type="evidence" value="ECO:0007669"/>
    <property type="project" value="UniProtKB-SubCell"/>
</dbReference>
<feature type="transmembrane region" description="Helical" evidence="8">
    <location>
        <begin position="428"/>
        <end position="447"/>
    </location>
</feature>
<evidence type="ECO:0000256" key="6">
    <source>
        <dbReference type="ARBA" id="ARBA00037968"/>
    </source>
</evidence>
<feature type="transmembrane region" description="Helical" evidence="8">
    <location>
        <begin position="196"/>
        <end position="213"/>
    </location>
</feature>
<evidence type="ECO:0000256" key="7">
    <source>
        <dbReference type="SAM" id="MobiDB-lite"/>
    </source>
</evidence>
<dbReference type="PANTHER" id="PTHR43791">
    <property type="entry name" value="PERMEASE-RELATED"/>
    <property type="match status" value="1"/>
</dbReference>
<dbReference type="CDD" id="cd17327">
    <property type="entry name" value="MFS_FEN2_like"/>
    <property type="match status" value="1"/>
</dbReference>
<dbReference type="Proteomes" id="UP000190831">
    <property type="component" value="Chromosome C"/>
</dbReference>
<organism evidence="9 10">
    <name type="scientific">Lachancea fermentati</name>
    <name type="common">Zygosaccharomyces fermentati</name>
    <dbReference type="NCBI Taxonomy" id="4955"/>
    <lineage>
        <taxon>Eukaryota</taxon>
        <taxon>Fungi</taxon>
        <taxon>Dikarya</taxon>
        <taxon>Ascomycota</taxon>
        <taxon>Saccharomycotina</taxon>
        <taxon>Saccharomycetes</taxon>
        <taxon>Saccharomycetales</taxon>
        <taxon>Saccharomycetaceae</taxon>
        <taxon>Lachancea</taxon>
    </lineage>
</organism>
<feature type="transmembrane region" description="Helical" evidence="8">
    <location>
        <begin position="454"/>
        <end position="476"/>
    </location>
</feature>
<evidence type="ECO:0000313" key="9">
    <source>
        <dbReference type="EMBL" id="SCW00389.1"/>
    </source>
</evidence>
<evidence type="ECO:0000256" key="3">
    <source>
        <dbReference type="ARBA" id="ARBA00022692"/>
    </source>
</evidence>
<dbReference type="Pfam" id="PF07690">
    <property type="entry name" value="MFS_1"/>
    <property type="match status" value="1"/>
</dbReference>
<evidence type="ECO:0000313" key="10">
    <source>
        <dbReference type="Proteomes" id="UP000190831"/>
    </source>
</evidence>
<keyword evidence="5 8" id="KW-0472">Membrane</keyword>
<dbReference type="FunFam" id="1.20.1250.20:FF:000065">
    <property type="entry name" value="Putative MFS pantothenate transporter"/>
    <property type="match status" value="1"/>
</dbReference>
<name>A0A1G4M940_LACFM</name>
<gene>
    <name evidence="9" type="ORF">LAFE_0C03114G</name>
</gene>
<feature type="transmembrane region" description="Helical" evidence="8">
    <location>
        <begin position="514"/>
        <end position="536"/>
    </location>
</feature>
<feature type="region of interest" description="Disordered" evidence="7">
    <location>
        <begin position="61"/>
        <end position="91"/>
    </location>
</feature>
<protein>
    <submittedName>
        <fullName evidence="9">LAFE_0C03114g1_1</fullName>
    </submittedName>
</protein>
<dbReference type="PANTHER" id="PTHR43791:SF15">
    <property type="entry name" value="TRANSPORTER SEO1-RELATED"/>
    <property type="match status" value="1"/>
</dbReference>
<keyword evidence="4 8" id="KW-1133">Transmembrane helix</keyword>
<feature type="transmembrane region" description="Helical" evidence="8">
    <location>
        <begin position="281"/>
        <end position="304"/>
    </location>
</feature>
<reference evidence="9 10" key="1">
    <citation type="submission" date="2016-03" db="EMBL/GenBank/DDBJ databases">
        <authorList>
            <person name="Devillers H."/>
        </authorList>
    </citation>
    <scope>NUCLEOTIDE SEQUENCE [LARGE SCALE GENOMIC DNA]</scope>
    <source>
        <strain evidence="9">CBS 6772</strain>
    </source>
</reference>
<feature type="transmembrane region" description="Helical" evidence="8">
    <location>
        <begin position="220"/>
        <end position="237"/>
    </location>
</feature>
<dbReference type="OrthoDB" id="3639251at2759"/>
<feature type="compositionally biased region" description="Basic and acidic residues" evidence="7">
    <location>
        <begin position="61"/>
        <end position="70"/>
    </location>
</feature>
<keyword evidence="2" id="KW-0813">Transport</keyword>
<feature type="transmembrane region" description="Helical" evidence="8">
    <location>
        <begin position="482"/>
        <end position="502"/>
    </location>
</feature>
<comment type="similarity">
    <text evidence="6">Belongs to the major facilitator superfamily. Allantoate permease family.</text>
</comment>
<evidence type="ECO:0000256" key="4">
    <source>
        <dbReference type="ARBA" id="ARBA00022989"/>
    </source>
</evidence>
<feature type="transmembrane region" description="Helical" evidence="8">
    <location>
        <begin position="146"/>
        <end position="164"/>
    </location>
</feature>
<dbReference type="OMA" id="WNIFCWN"/>
<dbReference type="InterPro" id="IPR036259">
    <property type="entry name" value="MFS_trans_sf"/>
</dbReference>
<evidence type="ECO:0000256" key="2">
    <source>
        <dbReference type="ARBA" id="ARBA00022448"/>
    </source>
</evidence>
<evidence type="ECO:0000256" key="1">
    <source>
        <dbReference type="ARBA" id="ARBA00004141"/>
    </source>
</evidence>
<dbReference type="InterPro" id="IPR011701">
    <property type="entry name" value="MFS"/>
</dbReference>
<dbReference type="SUPFAM" id="SSF103473">
    <property type="entry name" value="MFS general substrate transporter"/>
    <property type="match status" value="1"/>
</dbReference>
<comment type="subcellular location">
    <subcellularLocation>
        <location evidence="1">Membrane</location>
        <topology evidence="1">Multi-pass membrane protein</topology>
    </subcellularLocation>
</comment>
<dbReference type="AlphaFoldDB" id="A0A1G4M940"/>
<sequence length="600" mass="69031">MTSLTEGSLAGTWKRTRSNFASAGKELIVDPWKRLKWGFIPVKRIVDENYEDTAVAGEQHEEILEKEESKVIPSSESQGSKISDLTDEKTNEGAPANLKLEYRDEADRKWWSFFNEQEYRVPNLKSKNSKWWQWFGPDVSTKEKKLLLKLDILLAFYSCIAYWVKYLDTVNLNNAYVSGMQEELNFKGNDLVQTQVMYTVGNIIFQIPFLFVLNKVPLNYLLPTLDICWSILTVGAAKVNSVPHLKAIRFFIGAFEAPSYLAYQYLFGCFYKHDEMVRRSAFYYLGQYAGILSSGGIQSAVYATMNGKNGLSGWRWNFIIDAIISVVVGIIGFYSLPGDPYNCYSIFLTDDEIRLARKRLDENNTEKSDFSSKIFDIKVWKRIVFDWKIYVLTLWNVFCWNNNNGSSGAYLLWLKSLKRFSVPELNRLSMVTPALGMIYLTLTGLFADKLHSRWGAILATQVFNFMGNVILAAWNVPEGAKWFAFMLQYFGWAMAPVLYSWQNDICRRDAQARSVTLVIMNMLAQTSTAWISVLVWKTVEAPRYLKGFTWTAVASFCLSAWTFVVLWFYKRDEKRNARANGIVLYNSKTGENYPPKDHEA</sequence>
<dbReference type="GO" id="GO:0022857">
    <property type="term" value="F:transmembrane transporter activity"/>
    <property type="evidence" value="ECO:0007669"/>
    <property type="project" value="InterPro"/>
</dbReference>
<feature type="transmembrane region" description="Helical" evidence="8">
    <location>
        <begin position="316"/>
        <end position="336"/>
    </location>
</feature>
<keyword evidence="10" id="KW-1185">Reference proteome</keyword>